<reference evidence="3" key="1">
    <citation type="journal article" date="2022" name="Plant J.">
        <title>Strategies of tolerance reflected in two North American maple genomes.</title>
        <authorList>
            <person name="McEvoy S.L."/>
            <person name="Sezen U.U."/>
            <person name="Trouern-Trend A."/>
            <person name="McMahon S.M."/>
            <person name="Schaberg P.G."/>
            <person name="Yang J."/>
            <person name="Wegrzyn J.L."/>
            <person name="Swenson N.G."/>
        </authorList>
    </citation>
    <scope>NUCLEOTIDE SEQUENCE</scope>
    <source>
        <strain evidence="3">91603</strain>
    </source>
</reference>
<name>A0AAD5P163_ACENE</name>
<feature type="domain" description="PPM-type phosphatase" evidence="2">
    <location>
        <begin position="159"/>
        <end position="391"/>
    </location>
</feature>
<sequence>MHQPGIEPGSVPWQGTILPLDHWCLLLDEASNIIFIHIEPDVARWLNFNFNHTYTGTQLCKTASPQRQKLKFQREKEQARLRPITKLKREKWRFPFSELQFLHVDHSLIPQSPKKYHLLREVDCSLVLPLNSTHFTHGQSCPFVLALTLFHTPTRLTEAVKMLSLLGGYNGGVFAVADGVSGWAEQNVDPSLFSRELMANTSYLVEDEEVNYDPQILIQKAHAATSSIGSATIIVAMLERNGTLKVASVGDCGLRIIREGRIIYSSSPQEHYFDCPYQLSSEVVTQTYLDADVSSVEMMEGDIIVMGTDGLFDNVFDHEILSTVARFSGAAEAAKALAKLAHDHSNDSNFDSPYSIEARDKGLDVPLWKKILGMKLIGGKLDDITVIVGQVVSSPDMTVL</sequence>
<accession>A0AAD5P163</accession>
<evidence type="ECO:0000259" key="2">
    <source>
        <dbReference type="PROSITE" id="PS51746"/>
    </source>
</evidence>
<dbReference type="AlphaFoldDB" id="A0AAD5P163"/>
<dbReference type="GO" id="GO:0046872">
    <property type="term" value="F:metal ion binding"/>
    <property type="evidence" value="ECO:0007669"/>
    <property type="project" value="UniProtKB-UniRule"/>
</dbReference>
<dbReference type="Gene3D" id="3.60.40.10">
    <property type="entry name" value="PPM-type phosphatase domain"/>
    <property type="match status" value="1"/>
</dbReference>
<keyword evidence="1" id="KW-0460">Magnesium</keyword>
<dbReference type="SMART" id="SM00331">
    <property type="entry name" value="PP2C_SIG"/>
    <property type="match status" value="1"/>
</dbReference>
<protein>
    <recommendedName>
        <fullName evidence="1">Protein phosphatase</fullName>
        <ecNumber evidence="1">3.1.3.16</ecNumber>
    </recommendedName>
</protein>
<comment type="catalytic activity">
    <reaction evidence="1">
        <text>O-phospho-L-threonyl-[protein] + H2O = L-threonyl-[protein] + phosphate</text>
        <dbReference type="Rhea" id="RHEA:47004"/>
        <dbReference type="Rhea" id="RHEA-COMP:11060"/>
        <dbReference type="Rhea" id="RHEA-COMP:11605"/>
        <dbReference type="ChEBI" id="CHEBI:15377"/>
        <dbReference type="ChEBI" id="CHEBI:30013"/>
        <dbReference type="ChEBI" id="CHEBI:43474"/>
        <dbReference type="ChEBI" id="CHEBI:61977"/>
        <dbReference type="EC" id="3.1.3.16"/>
    </reaction>
</comment>
<proteinExistence type="inferred from homology"/>
<dbReference type="InterPro" id="IPR039123">
    <property type="entry name" value="PPTC7"/>
</dbReference>
<keyword evidence="1" id="KW-0479">Metal-binding</keyword>
<dbReference type="GO" id="GO:0009507">
    <property type="term" value="C:chloroplast"/>
    <property type="evidence" value="ECO:0007669"/>
    <property type="project" value="TreeGrafter"/>
</dbReference>
<dbReference type="GO" id="GO:0004722">
    <property type="term" value="F:protein serine/threonine phosphatase activity"/>
    <property type="evidence" value="ECO:0007669"/>
    <property type="project" value="UniProtKB-EC"/>
</dbReference>
<dbReference type="Proteomes" id="UP001064489">
    <property type="component" value="Chromosome 1"/>
</dbReference>
<comment type="cofactor">
    <cofactor evidence="1">
        <name>Mg(2+)</name>
        <dbReference type="ChEBI" id="CHEBI:18420"/>
    </cofactor>
</comment>
<dbReference type="EC" id="3.1.3.16" evidence="1"/>
<keyword evidence="1" id="KW-0904">Protein phosphatase</keyword>
<dbReference type="PANTHER" id="PTHR12320">
    <property type="entry name" value="PROTEIN PHOSPHATASE 2C"/>
    <property type="match status" value="1"/>
</dbReference>
<comment type="caution">
    <text evidence="3">The sequence shown here is derived from an EMBL/GenBank/DDBJ whole genome shotgun (WGS) entry which is preliminary data.</text>
</comment>
<comment type="cofactor">
    <cofactor evidence="1">
        <name>Mn(2+)</name>
        <dbReference type="ChEBI" id="CHEBI:29035"/>
    </cofactor>
</comment>
<keyword evidence="4" id="KW-1185">Reference proteome</keyword>
<dbReference type="InterPro" id="IPR001932">
    <property type="entry name" value="PPM-type_phosphatase-like_dom"/>
</dbReference>
<evidence type="ECO:0000256" key="1">
    <source>
        <dbReference type="RuleBase" id="RU366020"/>
    </source>
</evidence>
<evidence type="ECO:0000313" key="4">
    <source>
        <dbReference type="Proteomes" id="UP001064489"/>
    </source>
</evidence>
<evidence type="ECO:0000313" key="3">
    <source>
        <dbReference type="EMBL" id="KAI9195925.1"/>
    </source>
</evidence>
<dbReference type="SUPFAM" id="SSF81606">
    <property type="entry name" value="PP2C-like"/>
    <property type="match status" value="1"/>
</dbReference>
<reference evidence="3" key="2">
    <citation type="submission" date="2023-02" db="EMBL/GenBank/DDBJ databases">
        <authorList>
            <person name="Swenson N.G."/>
            <person name="Wegrzyn J.L."/>
            <person name="Mcevoy S.L."/>
        </authorList>
    </citation>
    <scope>NUCLEOTIDE SEQUENCE</scope>
    <source>
        <strain evidence="3">91603</strain>
        <tissue evidence="3">Leaf</tissue>
    </source>
</reference>
<gene>
    <name evidence="3" type="ORF">LWI28_019457</name>
</gene>
<organism evidence="3 4">
    <name type="scientific">Acer negundo</name>
    <name type="common">Box elder</name>
    <dbReference type="NCBI Taxonomy" id="4023"/>
    <lineage>
        <taxon>Eukaryota</taxon>
        <taxon>Viridiplantae</taxon>
        <taxon>Streptophyta</taxon>
        <taxon>Embryophyta</taxon>
        <taxon>Tracheophyta</taxon>
        <taxon>Spermatophyta</taxon>
        <taxon>Magnoliopsida</taxon>
        <taxon>eudicotyledons</taxon>
        <taxon>Gunneridae</taxon>
        <taxon>Pentapetalae</taxon>
        <taxon>rosids</taxon>
        <taxon>malvids</taxon>
        <taxon>Sapindales</taxon>
        <taxon>Sapindaceae</taxon>
        <taxon>Hippocastanoideae</taxon>
        <taxon>Acereae</taxon>
        <taxon>Acer</taxon>
    </lineage>
</organism>
<keyword evidence="1" id="KW-0378">Hydrolase</keyword>
<dbReference type="EMBL" id="JAJSOW010000003">
    <property type="protein sequence ID" value="KAI9195925.1"/>
    <property type="molecule type" value="Genomic_DNA"/>
</dbReference>
<dbReference type="PROSITE" id="PS51746">
    <property type="entry name" value="PPM_2"/>
    <property type="match status" value="1"/>
</dbReference>
<comment type="catalytic activity">
    <reaction evidence="1">
        <text>O-phospho-L-seryl-[protein] + H2O = L-seryl-[protein] + phosphate</text>
        <dbReference type="Rhea" id="RHEA:20629"/>
        <dbReference type="Rhea" id="RHEA-COMP:9863"/>
        <dbReference type="Rhea" id="RHEA-COMP:11604"/>
        <dbReference type="ChEBI" id="CHEBI:15377"/>
        <dbReference type="ChEBI" id="CHEBI:29999"/>
        <dbReference type="ChEBI" id="CHEBI:43474"/>
        <dbReference type="ChEBI" id="CHEBI:83421"/>
        <dbReference type="EC" id="3.1.3.16"/>
    </reaction>
</comment>
<dbReference type="PANTHER" id="PTHR12320:SF60">
    <property type="entry name" value="PROTEIN PHOSPHATASE 2C 26-RELATED"/>
    <property type="match status" value="1"/>
</dbReference>
<dbReference type="InterPro" id="IPR036457">
    <property type="entry name" value="PPM-type-like_dom_sf"/>
</dbReference>
<dbReference type="SMART" id="SM00332">
    <property type="entry name" value="PP2Cc"/>
    <property type="match status" value="1"/>
</dbReference>
<keyword evidence="1" id="KW-0464">Manganese</keyword>
<comment type="similarity">
    <text evidence="1">Belongs to the PP2C family.</text>
</comment>